<dbReference type="RefSeq" id="WP_250340106.1">
    <property type="nucleotide sequence ID" value="NZ_CP063231.1"/>
</dbReference>
<evidence type="ECO:0000313" key="2">
    <source>
        <dbReference type="Proteomes" id="UP001056681"/>
    </source>
</evidence>
<accession>A0ABY4T4G1</accession>
<evidence type="ECO:0000313" key="1">
    <source>
        <dbReference type="EMBL" id="URL59585.1"/>
    </source>
</evidence>
<proteinExistence type="predicted"/>
<reference evidence="1" key="1">
    <citation type="submission" date="2020-10" db="EMBL/GenBank/DDBJ databases">
        <title>Whole-genome sequence of Luteibacter sp. EIF3.</title>
        <authorList>
            <person name="Friedrich I."/>
            <person name="Hertel R."/>
            <person name="Daniel R."/>
        </authorList>
    </citation>
    <scope>NUCLEOTIDE SEQUENCE</scope>
    <source>
        <strain evidence="1">EIF3</strain>
    </source>
</reference>
<sequence length="62" mass="7293">MDLPIRPKPCNLHKPRIRVIRDSQGFTRYQVSIKDSIFVESLEFRGAWKWALIYAKQQAAFA</sequence>
<name>A0ABY4T4G1_9GAMM</name>
<dbReference type="EMBL" id="CP063231">
    <property type="protein sequence ID" value="URL59585.1"/>
    <property type="molecule type" value="Genomic_DNA"/>
</dbReference>
<gene>
    <name evidence="1" type="ORF">IM816_05675</name>
</gene>
<protein>
    <submittedName>
        <fullName evidence="1">Uncharacterized protein</fullName>
    </submittedName>
</protein>
<organism evidence="1 2">
    <name type="scientific">Luteibacter flocculans</name>
    <dbReference type="NCBI Taxonomy" id="2780091"/>
    <lineage>
        <taxon>Bacteria</taxon>
        <taxon>Pseudomonadati</taxon>
        <taxon>Pseudomonadota</taxon>
        <taxon>Gammaproteobacteria</taxon>
        <taxon>Lysobacterales</taxon>
        <taxon>Rhodanobacteraceae</taxon>
        <taxon>Luteibacter</taxon>
    </lineage>
</organism>
<keyword evidence="2" id="KW-1185">Reference proteome</keyword>
<dbReference type="Proteomes" id="UP001056681">
    <property type="component" value="Chromosome"/>
</dbReference>